<dbReference type="EMBL" id="KL367515">
    <property type="protein sequence ID" value="KFD67416.1"/>
    <property type="molecule type" value="Genomic_DNA"/>
</dbReference>
<dbReference type="AlphaFoldDB" id="A0A085ND70"/>
<protein>
    <submittedName>
        <fullName evidence="1">Uncharacterized protein</fullName>
    </submittedName>
</protein>
<dbReference type="Proteomes" id="UP000030758">
    <property type="component" value="Unassembled WGS sequence"/>
</dbReference>
<accession>A0A085ND70</accession>
<proteinExistence type="predicted"/>
<evidence type="ECO:0000313" key="1">
    <source>
        <dbReference type="EMBL" id="KFD67416.1"/>
    </source>
</evidence>
<name>A0A085ND70_9BILA</name>
<organism evidence="1">
    <name type="scientific">Trichuris suis</name>
    <name type="common">pig whipworm</name>
    <dbReference type="NCBI Taxonomy" id="68888"/>
    <lineage>
        <taxon>Eukaryota</taxon>
        <taxon>Metazoa</taxon>
        <taxon>Ecdysozoa</taxon>
        <taxon>Nematoda</taxon>
        <taxon>Enoplea</taxon>
        <taxon>Dorylaimia</taxon>
        <taxon>Trichinellida</taxon>
        <taxon>Trichuridae</taxon>
        <taxon>Trichuris</taxon>
    </lineage>
</organism>
<sequence length="103" mass="11713">MGVCHPPLFFNSERNARWEKAVQVTEESFILTGLRDGKYVIDVTLEKLTLRPSDILVSYDVKDLFTSIPMDITLNALENLLDKDSTLSQRTSLKAFHVKKLVS</sequence>
<reference evidence="1" key="1">
    <citation type="journal article" date="2014" name="Nat. Genet.">
        <title>Genome and transcriptome of the porcine whipworm Trichuris suis.</title>
        <authorList>
            <person name="Jex A.R."/>
            <person name="Nejsum P."/>
            <person name="Schwarz E.M."/>
            <person name="Hu L."/>
            <person name="Young N.D."/>
            <person name="Hall R.S."/>
            <person name="Korhonen P.K."/>
            <person name="Liao S."/>
            <person name="Thamsborg S."/>
            <person name="Xia J."/>
            <person name="Xu P."/>
            <person name="Wang S."/>
            <person name="Scheerlinck J.P."/>
            <person name="Hofmann A."/>
            <person name="Sternberg P.W."/>
            <person name="Wang J."/>
            <person name="Gasser R.B."/>
        </authorList>
    </citation>
    <scope>NUCLEOTIDE SEQUENCE [LARGE SCALE GENOMIC DNA]</scope>
    <source>
        <strain evidence="1">DCEP-RM93F</strain>
    </source>
</reference>
<gene>
    <name evidence="1" type="ORF">M514_20452</name>
</gene>